<dbReference type="InterPro" id="IPR044817">
    <property type="entry name" value="SBP-like"/>
</dbReference>
<evidence type="ECO:0000313" key="8">
    <source>
        <dbReference type="EMBL" id="KAF9679877.1"/>
    </source>
</evidence>
<feature type="compositionally biased region" description="Polar residues" evidence="5">
    <location>
        <begin position="1"/>
        <end position="19"/>
    </location>
</feature>
<evidence type="ECO:0000256" key="5">
    <source>
        <dbReference type="SAM" id="MobiDB-lite"/>
    </source>
</evidence>
<dbReference type="GO" id="GO:0008270">
    <property type="term" value="F:zinc ion binding"/>
    <property type="evidence" value="ECO:0007669"/>
    <property type="project" value="UniProtKB-KW"/>
</dbReference>
<evidence type="ECO:0000256" key="6">
    <source>
        <dbReference type="SAM" id="Phobius"/>
    </source>
</evidence>
<dbReference type="InterPro" id="IPR004333">
    <property type="entry name" value="SBP_dom"/>
</dbReference>
<dbReference type="GO" id="GO:0003677">
    <property type="term" value="F:DNA binding"/>
    <property type="evidence" value="ECO:0007669"/>
    <property type="project" value="InterPro"/>
</dbReference>
<dbReference type="Pfam" id="PF03110">
    <property type="entry name" value="SBP"/>
    <property type="match status" value="1"/>
</dbReference>
<feature type="domain" description="SBP-type" evidence="7">
    <location>
        <begin position="278"/>
        <end position="350"/>
    </location>
</feature>
<protein>
    <recommendedName>
        <fullName evidence="7">SBP-type domain-containing protein</fullName>
    </recommendedName>
</protein>
<feature type="region of interest" description="Disordered" evidence="5">
    <location>
        <begin position="1"/>
        <end position="23"/>
    </location>
</feature>
<evidence type="ECO:0000256" key="3">
    <source>
        <dbReference type="ARBA" id="ARBA00022833"/>
    </source>
</evidence>
<dbReference type="OrthoDB" id="514967at2759"/>
<evidence type="ECO:0000259" key="7">
    <source>
        <dbReference type="PROSITE" id="PS51141"/>
    </source>
</evidence>
<dbReference type="PANTHER" id="PTHR31251:SF131">
    <property type="entry name" value="SBP-TYPE DOMAIN-CONTAINING PROTEIN"/>
    <property type="match status" value="1"/>
</dbReference>
<evidence type="ECO:0000313" key="9">
    <source>
        <dbReference type="Proteomes" id="UP000657918"/>
    </source>
</evidence>
<evidence type="ECO:0000256" key="4">
    <source>
        <dbReference type="PROSITE-ProRule" id="PRU00470"/>
    </source>
</evidence>
<proteinExistence type="predicted"/>
<sequence>MPSHNQLTEPTRSPDSVQLSPHAPPPMRWLIIVDMRNSQEKKTTLRMTKNVICHLCGLLLLSASIALIVGPLNVDQFSMPKFWILLLDMAYSRRRGAYICVVWSISEMNWNSTSSEGNWENIAGLSPKTSGIPIQVELVYHESEGGGAVDKAIACSSGGGGLSGSDMWHGASSKSSVSPYGNSSLKEEIKTCSTTDGFPGDIIKKKDLTRVGSTENIPSLGASASSGEPIIGLKLGKRIYFEDICTTSTANSSSSSIISTSYAVTPKRSRASYPSTQSPQCQVEGCSFDLKSAKDYHRKHRICEKHSKSPKISPLMLQNLFRFHELSEFDDKKRSCRKRLSYHNARRRRPQPEAIRFNSARLSSSFYEGRQQLNSVLNRMPFLEANSTRQSNCSFKVTHSEDFFMRPAKAGGIHRQLSCPLNEVPDTTSTILTDSNRFLSFESSTPRAISQGFDGFALTSTMEVEPDLRCALSLLSTTSWGLNDHECTSLDQLTLANQTSMTQPMINAELQNWSIASSENARMEQLALDSGMHSLDLHDNGNIQLQECLLSTGKFWNSRMKSSKIATPIGLQNDQNLADFFSSSTCNFVGLQILRPIINEPPMW</sequence>
<keyword evidence="2 4" id="KW-0863">Zinc-finger</keyword>
<keyword evidence="6" id="KW-0472">Membrane</keyword>
<name>A0A835JXV9_9ROSI</name>
<keyword evidence="6" id="KW-1133">Transmembrane helix</keyword>
<dbReference type="PROSITE" id="PS51141">
    <property type="entry name" value="ZF_SBP"/>
    <property type="match status" value="1"/>
</dbReference>
<evidence type="ECO:0000256" key="1">
    <source>
        <dbReference type="ARBA" id="ARBA00022723"/>
    </source>
</evidence>
<accession>A0A835JXV9</accession>
<keyword evidence="9" id="KW-1185">Reference proteome</keyword>
<feature type="transmembrane region" description="Helical" evidence="6">
    <location>
        <begin position="51"/>
        <end position="72"/>
    </location>
</feature>
<dbReference type="EMBL" id="JADGMS010000006">
    <property type="protein sequence ID" value="KAF9679877.1"/>
    <property type="molecule type" value="Genomic_DNA"/>
</dbReference>
<dbReference type="InterPro" id="IPR036893">
    <property type="entry name" value="SBP_sf"/>
</dbReference>
<comment type="caution">
    <text evidence="8">The sequence shown here is derived from an EMBL/GenBank/DDBJ whole genome shotgun (WGS) entry which is preliminary data.</text>
</comment>
<evidence type="ECO:0000256" key="2">
    <source>
        <dbReference type="ARBA" id="ARBA00022771"/>
    </source>
</evidence>
<keyword evidence="3" id="KW-0862">Zinc</keyword>
<keyword evidence="6" id="KW-0812">Transmembrane</keyword>
<reference evidence="8 9" key="1">
    <citation type="submission" date="2020-10" db="EMBL/GenBank/DDBJ databases">
        <title>Plant Genome Project.</title>
        <authorList>
            <person name="Zhang R.-G."/>
        </authorList>
    </citation>
    <scope>NUCLEOTIDE SEQUENCE [LARGE SCALE GENOMIC DNA]</scope>
    <source>
        <strain evidence="8">FAFU-HL-1</strain>
        <tissue evidence="8">Leaf</tissue>
    </source>
</reference>
<dbReference type="AlphaFoldDB" id="A0A835JXV9"/>
<dbReference type="PANTHER" id="PTHR31251">
    <property type="entry name" value="SQUAMOSA PROMOTER-BINDING-LIKE PROTEIN 4"/>
    <property type="match status" value="1"/>
</dbReference>
<dbReference type="GO" id="GO:0005634">
    <property type="term" value="C:nucleus"/>
    <property type="evidence" value="ECO:0007669"/>
    <property type="project" value="InterPro"/>
</dbReference>
<organism evidence="8 9">
    <name type="scientific">Salix dunnii</name>
    <dbReference type="NCBI Taxonomy" id="1413687"/>
    <lineage>
        <taxon>Eukaryota</taxon>
        <taxon>Viridiplantae</taxon>
        <taxon>Streptophyta</taxon>
        <taxon>Embryophyta</taxon>
        <taxon>Tracheophyta</taxon>
        <taxon>Spermatophyta</taxon>
        <taxon>Magnoliopsida</taxon>
        <taxon>eudicotyledons</taxon>
        <taxon>Gunneridae</taxon>
        <taxon>Pentapetalae</taxon>
        <taxon>rosids</taxon>
        <taxon>fabids</taxon>
        <taxon>Malpighiales</taxon>
        <taxon>Salicaceae</taxon>
        <taxon>Saliceae</taxon>
        <taxon>Salix</taxon>
    </lineage>
</organism>
<dbReference type="Gene3D" id="4.10.1100.10">
    <property type="entry name" value="Transcription factor, SBP-box domain"/>
    <property type="match status" value="1"/>
</dbReference>
<keyword evidence="1" id="KW-0479">Metal-binding</keyword>
<gene>
    <name evidence="8" type="ORF">SADUNF_Sadunf06G0061300</name>
</gene>
<dbReference type="Proteomes" id="UP000657918">
    <property type="component" value="Unassembled WGS sequence"/>
</dbReference>
<dbReference type="SUPFAM" id="SSF103612">
    <property type="entry name" value="SBT domain"/>
    <property type="match status" value="1"/>
</dbReference>